<proteinExistence type="predicted"/>
<dbReference type="GO" id="GO:0003700">
    <property type="term" value="F:DNA-binding transcription factor activity"/>
    <property type="evidence" value="ECO:0007669"/>
    <property type="project" value="InterPro"/>
</dbReference>
<dbReference type="EMBL" id="CAACVI010000007">
    <property type="protein sequence ID" value="VEN73322.1"/>
    <property type="molecule type" value="Genomic_DNA"/>
</dbReference>
<dbReference type="GO" id="GO:0001558">
    <property type="term" value="P:regulation of cell growth"/>
    <property type="evidence" value="ECO:0007669"/>
    <property type="project" value="InterPro"/>
</dbReference>
<reference evidence="1" key="1">
    <citation type="submission" date="2019-01" db="EMBL/GenBank/DDBJ databases">
        <authorList>
            <consortium name="Genoscope - CEA"/>
            <person name="William W."/>
        </authorList>
    </citation>
    <scope>NUCLEOTIDE SEQUENCE</scope>
    <source>
        <strain evidence="1">CR-1</strain>
    </source>
</reference>
<evidence type="ECO:0000313" key="1">
    <source>
        <dbReference type="EMBL" id="VEN73322.1"/>
    </source>
</evidence>
<sequence length="111" mass="12252">MFGEILCRPSFGKSFVEAGDHFNPSEKKVMDLKKQDKIRHTIHTDGSVVLSRKNRSGEDPVPAEFLTFLAHDIKRNPQNVKAVDPGLPDRIRNLTAGVAVDMESPLPTVSG</sequence>
<dbReference type="AlphaFoldDB" id="A0A484HIA9"/>
<dbReference type="GO" id="GO:0097351">
    <property type="term" value="F:toxin sequestering activity"/>
    <property type="evidence" value="ECO:0007669"/>
    <property type="project" value="InterPro"/>
</dbReference>
<organism evidence="1">
    <name type="scientific">uncultured Desulfobacteraceae bacterium</name>
    <dbReference type="NCBI Taxonomy" id="218296"/>
    <lineage>
        <taxon>Bacteria</taxon>
        <taxon>Pseudomonadati</taxon>
        <taxon>Thermodesulfobacteriota</taxon>
        <taxon>Desulfobacteria</taxon>
        <taxon>Desulfobacterales</taxon>
        <taxon>Desulfobacteraceae</taxon>
        <taxon>environmental samples</taxon>
    </lineage>
</organism>
<dbReference type="InterPro" id="IPR031848">
    <property type="entry name" value="PrlF_antitoxin"/>
</dbReference>
<protein>
    <submittedName>
        <fullName evidence="1">Uncharacterized protein</fullName>
    </submittedName>
</protein>
<dbReference type="Pfam" id="PF15937">
    <property type="entry name" value="PrlF_antitoxin"/>
    <property type="match status" value="1"/>
</dbReference>
<gene>
    <name evidence="1" type="ORF">EPICR_150039</name>
</gene>
<accession>A0A484HIA9</accession>
<name>A0A484HIA9_9BACT</name>